<evidence type="ECO:0008006" key="3">
    <source>
        <dbReference type="Google" id="ProtNLM"/>
    </source>
</evidence>
<dbReference type="Gene3D" id="1.10.630.10">
    <property type="entry name" value="Cytochrome P450"/>
    <property type="match status" value="1"/>
</dbReference>
<reference evidence="1 2" key="1">
    <citation type="submission" date="2020-06" db="EMBL/GenBank/DDBJ databases">
        <title>Transcriptomic and genomic resources for Thalictrum thalictroides and T. hernandezii: Facilitating candidate gene discovery in an emerging model plant lineage.</title>
        <authorList>
            <person name="Arias T."/>
            <person name="Riano-Pachon D.M."/>
            <person name="Di Stilio V.S."/>
        </authorList>
    </citation>
    <scope>NUCLEOTIDE SEQUENCE [LARGE SCALE GENOMIC DNA]</scope>
    <source>
        <strain evidence="2">cv. WT478/WT964</strain>
        <tissue evidence="1">Leaves</tissue>
    </source>
</reference>
<dbReference type="InterPro" id="IPR053062">
    <property type="entry name" value="CYP450_84A"/>
</dbReference>
<dbReference type="EMBL" id="JABWDY010031117">
    <property type="protein sequence ID" value="KAF5185120.1"/>
    <property type="molecule type" value="Genomic_DNA"/>
</dbReference>
<gene>
    <name evidence="1" type="ORF">FRX31_025292</name>
</gene>
<evidence type="ECO:0000313" key="2">
    <source>
        <dbReference type="Proteomes" id="UP000554482"/>
    </source>
</evidence>
<dbReference type="Proteomes" id="UP000554482">
    <property type="component" value="Unassembled WGS sequence"/>
</dbReference>
<accession>A0A7J6VLV6</accession>
<dbReference type="GO" id="GO:0005506">
    <property type="term" value="F:iron ion binding"/>
    <property type="evidence" value="ECO:0007669"/>
    <property type="project" value="InterPro"/>
</dbReference>
<keyword evidence="2" id="KW-1185">Reference proteome</keyword>
<dbReference type="PANTHER" id="PTHR47945:SF6">
    <property type="entry name" value="FERULATE 5-HYDROXYLASE"/>
    <property type="match status" value="1"/>
</dbReference>
<protein>
    <recommendedName>
        <fullName evidence="3">Cytochrome p450</fullName>
    </recommendedName>
</protein>
<evidence type="ECO:0000313" key="1">
    <source>
        <dbReference type="EMBL" id="KAF5185120.1"/>
    </source>
</evidence>
<dbReference type="GO" id="GO:0020037">
    <property type="term" value="F:heme binding"/>
    <property type="evidence" value="ECO:0007669"/>
    <property type="project" value="InterPro"/>
</dbReference>
<dbReference type="GO" id="GO:0016705">
    <property type="term" value="F:oxidoreductase activity, acting on paired donors, with incorporation or reduction of molecular oxygen"/>
    <property type="evidence" value="ECO:0007669"/>
    <property type="project" value="InterPro"/>
</dbReference>
<name>A0A7J6VLV6_THATH</name>
<dbReference type="PANTHER" id="PTHR47945">
    <property type="entry name" value="CYTOCHROME P450 84A1-RELATED"/>
    <property type="match status" value="1"/>
</dbReference>
<dbReference type="GO" id="GO:0044550">
    <property type="term" value="P:secondary metabolite biosynthetic process"/>
    <property type="evidence" value="ECO:0007669"/>
    <property type="project" value="UniProtKB-ARBA"/>
</dbReference>
<dbReference type="SUPFAM" id="SSF48264">
    <property type="entry name" value="Cytochrome P450"/>
    <property type="match status" value="1"/>
</dbReference>
<dbReference type="InterPro" id="IPR001128">
    <property type="entry name" value="Cyt_P450"/>
</dbReference>
<dbReference type="InterPro" id="IPR036396">
    <property type="entry name" value="Cyt_P450_sf"/>
</dbReference>
<proteinExistence type="predicted"/>
<sequence length="96" mass="10680">MKIRMSLLPVGSRIMVNTYAIGRDKTARDNTDLFNPSRYCKENAADFHANHAMGNNFEFIPLGSGRRSWSVCNSECDRVSSITFGLIAFLGSCLTI</sequence>
<organism evidence="1 2">
    <name type="scientific">Thalictrum thalictroides</name>
    <name type="common">Rue-anemone</name>
    <name type="synonym">Anemone thalictroides</name>
    <dbReference type="NCBI Taxonomy" id="46969"/>
    <lineage>
        <taxon>Eukaryota</taxon>
        <taxon>Viridiplantae</taxon>
        <taxon>Streptophyta</taxon>
        <taxon>Embryophyta</taxon>
        <taxon>Tracheophyta</taxon>
        <taxon>Spermatophyta</taxon>
        <taxon>Magnoliopsida</taxon>
        <taxon>Ranunculales</taxon>
        <taxon>Ranunculaceae</taxon>
        <taxon>Thalictroideae</taxon>
        <taxon>Thalictrum</taxon>
    </lineage>
</organism>
<dbReference type="AlphaFoldDB" id="A0A7J6VLV6"/>
<dbReference type="GO" id="GO:0004497">
    <property type="term" value="F:monooxygenase activity"/>
    <property type="evidence" value="ECO:0007669"/>
    <property type="project" value="InterPro"/>
</dbReference>
<dbReference type="Pfam" id="PF00067">
    <property type="entry name" value="p450"/>
    <property type="match status" value="1"/>
</dbReference>
<comment type="caution">
    <text evidence="1">The sequence shown here is derived from an EMBL/GenBank/DDBJ whole genome shotgun (WGS) entry which is preliminary data.</text>
</comment>